<reference evidence="2 3" key="1">
    <citation type="submission" date="2020-08" db="EMBL/GenBank/DDBJ databases">
        <title>Sequencing the genomes of 1000 actinobacteria strains.</title>
        <authorList>
            <person name="Klenk H.-P."/>
        </authorList>
    </citation>
    <scope>NUCLEOTIDE SEQUENCE [LARGE SCALE GENOMIC DNA]</scope>
    <source>
        <strain evidence="2 3">DSM 28967</strain>
    </source>
</reference>
<keyword evidence="3" id="KW-1185">Reference proteome</keyword>
<gene>
    <name evidence="2" type="ORF">HDA39_008193</name>
</gene>
<organism evidence="2 3">
    <name type="scientific">Kribbella italica</name>
    <dbReference type="NCBI Taxonomy" id="1540520"/>
    <lineage>
        <taxon>Bacteria</taxon>
        <taxon>Bacillati</taxon>
        <taxon>Actinomycetota</taxon>
        <taxon>Actinomycetes</taxon>
        <taxon>Propionibacteriales</taxon>
        <taxon>Kribbellaceae</taxon>
        <taxon>Kribbella</taxon>
    </lineage>
</organism>
<sequence>MKKSTIVRFYATGFRILERVAPPIGARLLERLWFRLPSVPEKVRRSRVDLPPGTPFEVPFEGGLIRGHEYGDEGPLVYLVHGWGGWGLQLAAFVPPLVAGGFRVVAYDAPSHGESGPGLEGKGRSSMPELADAFQAVVADRGPAYGVIAHSLGAAATTHALLHFAEPERVVYLAAATDFAVWMDGFQAAFGFGPRVRAGFLRRFARRFGPMESYEGARVVADLATRRELPPLLAIHDRDDRETEADGSIRVAKVWPGASVELTEGLGHRRILGDPAVIERALGFLSTDWEGGHTAKAAQETMEG</sequence>
<comment type="caution">
    <text evidence="2">The sequence shown here is derived from an EMBL/GenBank/DDBJ whole genome shotgun (WGS) entry which is preliminary data.</text>
</comment>
<dbReference type="InterPro" id="IPR029058">
    <property type="entry name" value="AB_hydrolase_fold"/>
</dbReference>
<evidence type="ECO:0000259" key="1">
    <source>
        <dbReference type="Pfam" id="PF12697"/>
    </source>
</evidence>
<feature type="domain" description="AB hydrolase-1" evidence="1">
    <location>
        <begin position="77"/>
        <end position="278"/>
    </location>
</feature>
<dbReference type="Pfam" id="PF12697">
    <property type="entry name" value="Abhydrolase_6"/>
    <property type="match status" value="1"/>
</dbReference>
<dbReference type="EMBL" id="JACHMY010000001">
    <property type="protein sequence ID" value="MBB5841459.1"/>
    <property type="molecule type" value="Genomic_DNA"/>
</dbReference>
<dbReference type="AlphaFoldDB" id="A0A7W9JFZ4"/>
<dbReference type="Proteomes" id="UP000549971">
    <property type="component" value="Unassembled WGS sequence"/>
</dbReference>
<protein>
    <submittedName>
        <fullName evidence="2">Pimeloyl-ACP methyl ester carboxylesterase</fullName>
    </submittedName>
</protein>
<dbReference type="InterPro" id="IPR000073">
    <property type="entry name" value="AB_hydrolase_1"/>
</dbReference>
<evidence type="ECO:0000313" key="3">
    <source>
        <dbReference type="Proteomes" id="UP000549971"/>
    </source>
</evidence>
<dbReference type="RefSeq" id="WP_184804814.1">
    <property type="nucleotide sequence ID" value="NZ_JACHMY010000001.1"/>
</dbReference>
<proteinExistence type="predicted"/>
<dbReference type="SUPFAM" id="SSF53474">
    <property type="entry name" value="alpha/beta-Hydrolases"/>
    <property type="match status" value="1"/>
</dbReference>
<evidence type="ECO:0000313" key="2">
    <source>
        <dbReference type="EMBL" id="MBB5841459.1"/>
    </source>
</evidence>
<dbReference type="Gene3D" id="3.40.50.1820">
    <property type="entry name" value="alpha/beta hydrolase"/>
    <property type="match status" value="1"/>
</dbReference>
<dbReference type="GO" id="GO:0003824">
    <property type="term" value="F:catalytic activity"/>
    <property type="evidence" value="ECO:0007669"/>
    <property type="project" value="UniProtKB-ARBA"/>
</dbReference>
<name>A0A7W9JFZ4_9ACTN</name>
<accession>A0A7W9JFZ4</accession>